<name>A0A4R9C2P7_9FIRM</name>
<evidence type="ECO:0000259" key="1">
    <source>
        <dbReference type="Pfam" id="PF05598"/>
    </source>
</evidence>
<gene>
    <name evidence="2" type="ORF">EQF91_01595</name>
</gene>
<dbReference type="PANTHER" id="PTHR33408">
    <property type="entry name" value="TRANSPOSASE"/>
    <property type="match status" value="1"/>
</dbReference>
<comment type="caution">
    <text evidence="2">The sequence shown here is derived from an EMBL/GenBank/DDBJ whole genome shotgun (WGS) entry which is preliminary data.</text>
</comment>
<dbReference type="AlphaFoldDB" id="A0A4R9C2P7"/>
<reference evidence="2 3" key="1">
    <citation type="submission" date="2019-01" db="EMBL/GenBank/DDBJ databases">
        <title>Draft Genome Sequences of Helcococcus ovis Strains Isolated from the Uterus and Vagina of Dairy Cows with Metritis.</title>
        <authorList>
            <person name="Cunha F."/>
            <person name="Jeon S.J."/>
            <person name="Kutzer P."/>
            <person name="Galvao K.N."/>
        </authorList>
    </citation>
    <scope>NUCLEOTIDE SEQUENCE [LARGE SCALE GENOMIC DNA]</scope>
    <source>
        <strain evidence="2 3">KG-37</strain>
    </source>
</reference>
<feature type="domain" description="Transposase InsH N-terminal" evidence="1">
    <location>
        <begin position="1"/>
        <end position="50"/>
    </location>
</feature>
<keyword evidence="3" id="KW-1185">Reference proteome</keyword>
<evidence type="ECO:0000313" key="2">
    <source>
        <dbReference type="EMBL" id="TFF67344.1"/>
    </source>
</evidence>
<evidence type="ECO:0000313" key="3">
    <source>
        <dbReference type="Proteomes" id="UP000297454"/>
    </source>
</evidence>
<organism evidence="2 3">
    <name type="scientific">Helcococcus ovis</name>
    <dbReference type="NCBI Taxonomy" id="72026"/>
    <lineage>
        <taxon>Bacteria</taxon>
        <taxon>Bacillati</taxon>
        <taxon>Bacillota</taxon>
        <taxon>Tissierellia</taxon>
        <taxon>Tissierellales</taxon>
        <taxon>Peptoniphilaceae</taxon>
        <taxon>Helcococcus</taxon>
    </lineage>
</organism>
<proteinExistence type="predicted"/>
<accession>A0A4R9C2P7</accession>
<dbReference type="Proteomes" id="UP000297454">
    <property type="component" value="Unassembled WGS sequence"/>
</dbReference>
<protein>
    <submittedName>
        <fullName evidence="2">Transposase</fullName>
    </submittedName>
</protein>
<dbReference type="InterPro" id="IPR008490">
    <property type="entry name" value="Transposase_InsH_N"/>
</dbReference>
<sequence length="111" mass="13208">MFKILIYCYSEGVRTSREIEKMCKYDLRILYLIEGKKSPDNSTINRFRNKLALFVEKILYLNNQYLLENDFIDASSIYIDGTKIEANSNNYTFVWKKSVIKFKSLHKAFKL</sequence>
<dbReference type="PANTHER" id="PTHR33408:SF2">
    <property type="entry name" value="TRANSPOSASE DDE DOMAIN-CONTAINING PROTEIN"/>
    <property type="match status" value="1"/>
</dbReference>
<dbReference type="Pfam" id="PF05598">
    <property type="entry name" value="DUF772"/>
    <property type="match status" value="1"/>
</dbReference>
<dbReference type="EMBL" id="SCFR01000003">
    <property type="protein sequence ID" value="TFF67344.1"/>
    <property type="molecule type" value="Genomic_DNA"/>
</dbReference>